<name>U7VGQ1_9FUSO</name>
<proteinExistence type="predicted"/>
<dbReference type="EMBL" id="AXZF01000003">
    <property type="protein sequence ID" value="ERT70008.1"/>
    <property type="molecule type" value="Genomic_DNA"/>
</dbReference>
<dbReference type="STRING" id="1319815.HMPREF0202_00095"/>
<accession>U7VGQ1</accession>
<organism evidence="1 2">
    <name type="scientific">Cetobacterium somerae ATCC BAA-474</name>
    <dbReference type="NCBI Taxonomy" id="1319815"/>
    <lineage>
        <taxon>Bacteria</taxon>
        <taxon>Fusobacteriati</taxon>
        <taxon>Fusobacteriota</taxon>
        <taxon>Fusobacteriia</taxon>
        <taxon>Fusobacteriales</taxon>
        <taxon>Fusobacteriaceae</taxon>
        <taxon>Cetobacterium</taxon>
    </lineage>
</organism>
<dbReference type="HOGENOM" id="CLU_1084603_0_0_0"/>
<comment type="caution">
    <text evidence="1">The sequence shown here is derived from an EMBL/GenBank/DDBJ whole genome shotgun (WGS) entry which is preliminary data.</text>
</comment>
<dbReference type="Proteomes" id="UP000017081">
    <property type="component" value="Unassembled WGS sequence"/>
</dbReference>
<evidence type="ECO:0000313" key="1">
    <source>
        <dbReference type="EMBL" id="ERT70008.1"/>
    </source>
</evidence>
<sequence>MVKLLGELLMINKKINVLDRLKQDSFKKKESPVKQNIESKEFEITVIEKDFLPDNEVLFNYEDIQDLEMKNDLLKYESLLNLAKSNYHTKAGEILNEANEKYANHKNGTFSIWLEHMKIGKKSAERLINRFKFIKNNCLTSEDQFYFETLPLSLTYEISAPNANKDLINAVLNKQIKTRKEYIILKNTLKNESPKVSEFDSIEKLFNKLNSNISTLIENKVESSTLDSNKAKTVYEKIELLNKEIKSLLIEIEKLN</sequence>
<dbReference type="AlphaFoldDB" id="U7VGQ1"/>
<reference evidence="1 2" key="1">
    <citation type="submission" date="2013-08" db="EMBL/GenBank/DDBJ databases">
        <authorList>
            <person name="Weinstock G."/>
            <person name="Sodergren E."/>
            <person name="Wylie T."/>
            <person name="Fulton L."/>
            <person name="Fulton R."/>
            <person name="Fronick C."/>
            <person name="O'Laughlin M."/>
            <person name="Godfrey J."/>
            <person name="Miner T."/>
            <person name="Herter B."/>
            <person name="Appelbaum E."/>
            <person name="Cordes M."/>
            <person name="Lek S."/>
            <person name="Wollam A."/>
            <person name="Pepin K.H."/>
            <person name="Palsikar V.B."/>
            <person name="Mitreva M."/>
            <person name="Wilson R.K."/>
        </authorList>
    </citation>
    <scope>NUCLEOTIDE SEQUENCE [LARGE SCALE GENOMIC DNA]</scope>
    <source>
        <strain evidence="1 2">ATCC BAA-474</strain>
    </source>
</reference>
<keyword evidence="2" id="KW-1185">Reference proteome</keyword>
<protein>
    <submittedName>
        <fullName evidence="1">Uncharacterized protein</fullName>
    </submittedName>
</protein>
<evidence type="ECO:0000313" key="2">
    <source>
        <dbReference type="Proteomes" id="UP000017081"/>
    </source>
</evidence>
<gene>
    <name evidence="1" type="ORF">HMPREF0202_00095</name>
</gene>